<evidence type="ECO:0000313" key="3">
    <source>
        <dbReference type="Proteomes" id="UP000251891"/>
    </source>
</evidence>
<gene>
    <name evidence="2" type="ORF">DPM19_11155</name>
</gene>
<keyword evidence="2" id="KW-0238">DNA-binding</keyword>
<reference evidence="2 3" key="1">
    <citation type="submission" date="2018-06" db="EMBL/GenBank/DDBJ databases">
        <title>Actinomadura craniellae sp. nov. isolated from marine sponge Craniella sp.</title>
        <authorList>
            <person name="Li L."/>
            <person name="Xu Q.H."/>
            <person name="Lin H.W."/>
            <person name="Lu Y.H."/>
        </authorList>
    </citation>
    <scope>NUCLEOTIDE SEQUENCE [LARGE SCALE GENOMIC DNA]</scope>
    <source>
        <strain evidence="2 3">LHW63021</strain>
    </source>
</reference>
<dbReference type="EMBL" id="QLYX01000004">
    <property type="protein sequence ID" value="RAY15262.1"/>
    <property type="molecule type" value="Genomic_DNA"/>
</dbReference>
<organism evidence="2 3">
    <name type="scientific">Actinomadura craniellae</name>
    <dbReference type="NCBI Taxonomy" id="2231787"/>
    <lineage>
        <taxon>Bacteria</taxon>
        <taxon>Bacillati</taxon>
        <taxon>Actinomycetota</taxon>
        <taxon>Actinomycetes</taxon>
        <taxon>Streptosporangiales</taxon>
        <taxon>Thermomonosporaceae</taxon>
        <taxon>Actinomadura</taxon>
    </lineage>
</organism>
<dbReference type="Gene3D" id="1.10.260.40">
    <property type="entry name" value="lambda repressor-like DNA-binding domains"/>
    <property type="match status" value="1"/>
</dbReference>
<protein>
    <submittedName>
        <fullName evidence="2">DNA-binding protein</fullName>
    </submittedName>
</protein>
<dbReference type="PROSITE" id="PS50943">
    <property type="entry name" value="HTH_CROC1"/>
    <property type="match status" value="1"/>
</dbReference>
<dbReference type="GO" id="GO:0003677">
    <property type="term" value="F:DNA binding"/>
    <property type="evidence" value="ECO:0007669"/>
    <property type="project" value="UniProtKB-KW"/>
</dbReference>
<name>A0A365H8B8_9ACTN</name>
<keyword evidence="3" id="KW-1185">Reference proteome</keyword>
<accession>A0A365H8B8</accession>
<feature type="domain" description="HTH cro/C1-type" evidence="1">
    <location>
        <begin position="18"/>
        <end position="74"/>
    </location>
</feature>
<dbReference type="CDD" id="cd00093">
    <property type="entry name" value="HTH_XRE"/>
    <property type="match status" value="1"/>
</dbReference>
<comment type="caution">
    <text evidence="2">The sequence shown here is derived from an EMBL/GenBank/DDBJ whole genome shotgun (WGS) entry which is preliminary data.</text>
</comment>
<dbReference type="RefSeq" id="WP_111865846.1">
    <property type="nucleotide sequence ID" value="NZ_QLYX01000004.1"/>
</dbReference>
<dbReference type="Proteomes" id="UP000251891">
    <property type="component" value="Unassembled WGS sequence"/>
</dbReference>
<dbReference type="SMART" id="SM00530">
    <property type="entry name" value="HTH_XRE"/>
    <property type="match status" value="1"/>
</dbReference>
<dbReference type="SUPFAM" id="SSF47413">
    <property type="entry name" value="lambda repressor-like DNA-binding domains"/>
    <property type="match status" value="1"/>
</dbReference>
<dbReference type="OrthoDB" id="3504495at2"/>
<evidence type="ECO:0000259" key="1">
    <source>
        <dbReference type="PROSITE" id="PS50943"/>
    </source>
</evidence>
<dbReference type="InterPro" id="IPR001387">
    <property type="entry name" value="Cro/C1-type_HTH"/>
</dbReference>
<dbReference type="Pfam" id="PF13560">
    <property type="entry name" value="HTH_31"/>
    <property type="match status" value="1"/>
</dbReference>
<evidence type="ECO:0000313" key="2">
    <source>
        <dbReference type="EMBL" id="RAY15262.1"/>
    </source>
</evidence>
<dbReference type="AlphaFoldDB" id="A0A365H8B8"/>
<dbReference type="InterPro" id="IPR010982">
    <property type="entry name" value="Lambda_DNA-bd_dom_sf"/>
</dbReference>
<proteinExistence type="predicted"/>
<sequence>MAEVNASLDPALPFEARLRYFRERAGMSRTVLGGLVGRSAEWVKGLETGRLLQPRLPMLLRLAEVLEITDLADLTGEQKLSVATYGKASHEALSAVSDAVTDYPLIPRDAEPEGVAALAARVGQAWELWHGARRQRTAVSVVLPGLIRDLGSAVRLHDGADRRAALALLAQVYHLTQLYLAFQPAPELVHLVGDRAMMAAQDADDPLAIAAAAWYMNHIFRDAGDRDAARIELATRAAGLLRPADGGEHLALWGLLNLAIALSHARSGREGDALRYWDKAGEAARGLGGDYSHPWLIFGSGMVDAYAVTIQADLTHGGEATRQADRLDLDAMPSATRRSFHLMETARGYLMRREHVATVHLLKKAWNESPDTARFSLFARSAVLELTDKGGSTIRDDVTELRGHLGLAVA</sequence>